<evidence type="ECO:0000256" key="8">
    <source>
        <dbReference type="SAM" id="MobiDB-lite"/>
    </source>
</evidence>
<dbReference type="Proteomes" id="UP000000545">
    <property type="component" value="Chromosome"/>
</dbReference>
<dbReference type="AlphaFoldDB" id="Q4JSP1"/>
<keyword evidence="5 9" id="KW-0812">Transmembrane</keyword>
<gene>
    <name evidence="10" type="primary">feyB</name>
    <name evidence="10" type="ordered locus">jk1984</name>
</gene>
<dbReference type="Gene3D" id="1.10.3470.10">
    <property type="entry name" value="ABC transporter involved in vitamin B12 uptake, BtuC"/>
    <property type="match status" value="1"/>
</dbReference>
<keyword evidence="4" id="KW-1003">Cell membrane</keyword>
<dbReference type="GeneID" id="92739614"/>
<feature type="transmembrane region" description="Helical" evidence="9">
    <location>
        <begin position="154"/>
        <end position="174"/>
    </location>
</feature>
<evidence type="ECO:0000256" key="6">
    <source>
        <dbReference type="ARBA" id="ARBA00022989"/>
    </source>
</evidence>
<feature type="transmembrane region" description="Helical" evidence="9">
    <location>
        <begin position="315"/>
        <end position="335"/>
    </location>
</feature>
<keyword evidence="6 9" id="KW-1133">Transmembrane helix</keyword>
<dbReference type="GO" id="GO:0005886">
    <property type="term" value="C:plasma membrane"/>
    <property type="evidence" value="ECO:0007669"/>
    <property type="project" value="UniProtKB-SubCell"/>
</dbReference>
<evidence type="ECO:0000256" key="2">
    <source>
        <dbReference type="ARBA" id="ARBA00007935"/>
    </source>
</evidence>
<feature type="transmembrane region" description="Helical" evidence="9">
    <location>
        <begin position="91"/>
        <end position="113"/>
    </location>
</feature>
<evidence type="ECO:0000256" key="9">
    <source>
        <dbReference type="SAM" id="Phobius"/>
    </source>
</evidence>
<dbReference type="FunFam" id="1.10.3470.10:FF:000001">
    <property type="entry name" value="Vitamin B12 ABC transporter permease BtuC"/>
    <property type="match status" value="1"/>
</dbReference>
<dbReference type="Pfam" id="PF01032">
    <property type="entry name" value="FecCD"/>
    <property type="match status" value="1"/>
</dbReference>
<dbReference type="GO" id="GO:0022857">
    <property type="term" value="F:transmembrane transporter activity"/>
    <property type="evidence" value="ECO:0007669"/>
    <property type="project" value="InterPro"/>
</dbReference>
<keyword evidence="7 9" id="KW-0472">Membrane</keyword>
<dbReference type="CDD" id="cd06550">
    <property type="entry name" value="TM_ABC_iron-siderophores_like"/>
    <property type="match status" value="1"/>
</dbReference>
<dbReference type="HOGENOM" id="CLU_013016_0_0_11"/>
<feature type="region of interest" description="Disordered" evidence="8">
    <location>
        <begin position="1"/>
        <end position="28"/>
    </location>
</feature>
<protein>
    <submittedName>
        <fullName evidence="10">Putative iron ABC transport system, permease protein</fullName>
    </submittedName>
</protein>
<dbReference type="STRING" id="306537.jk1984"/>
<dbReference type="InterPro" id="IPR037294">
    <property type="entry name" value="ABC_BtuC-like"/>
</dbReference>
<feature type="transmembrane region" description="Helical" evidence="9">
    <location>
        <begin position="227"/>
        <end position="246"/>
    </location>
</feature>
<dbReference type="OrthoDB" id="9782305at2"/>
<dbReference type="InterPro" id="IPR000522">
    <property type="entry name" value="ABC_transptr_permease_BtuC"/>
</dbReference>
<feature type="transmembrane region" description="Helical" evidence="9">
    <location>
        <begin position="342"/>
        <end position="364"/>
    </location>
</feature>
<dbReference type="PANTHER" id="PTHR30472">
    <property type="entry name" value="FERRIC ENTEROBACTIN TRANSPORT SYSTEM PERMEASE PROTEIN"/>
    <property type="match status" value="1"/>
</dbReference>
<dbReference type="PANTHER" id="PTHR30472:SF25">
    <property type="entry name" value="ABC TRANSPORTER PERMEASE PROTEIN MJ0876-RELATED"/>
    <property type="match status" value="1"/>
</dbReference>
<evidence type="ECO:0000256" key="4">
    <source>
        <dbReference type="ARBA" id="ARBA00022475"/>
    </source>
</evidence>
<evidence type="ECO:0000256" key="3">
    <source>
        <dbReference type="ARBA" id="ARBA00022448"/>
    </source>
</evidence>
<comment type="subcellular location">
    <subcellularLocation>
        <location evidence="1">Cell membrane</location>
        <topology evidence="1">Multi-pass membrane protein</topology>
    </subcellularLocation>
</comment>
<evidence type="ECO:0000256" key="7">
    <source>
        <dbReference type="ARBA" id="ARBA00023136"/>
    </source>
</evidence>
<feature type="transmembrane region" description="Helical" evidence="9">
    <location>
        <begin position="125"/>
        <end position="148"/>
    </location>
</feature>
<evidence type="ECO:0000256" key="5">
    <source>
        <dbReference type="ARBA" id="ARBA00022692"/>
    </source>
</evidence>
<reference evidence="10 11" key="1">
    <citation type="journal article" date="2005" name="J. Bacteriol.">
        <title>Complete genome sequence and analysis of the multiresistant nosocomial pathogen Corynebacterium jeikeium K411, a lipid-requiring bacterium of the human skin flora.</title>
        <authorList>
            <person name="Tauch A."/>
            <person name="Kaiser O."/>
            <person name="Hain T."/>
            <person name="Goesmann A."/>
            <person name="Weisshaar B."/>
            <person name="Albersmeier A."/>
            <person name="Bekel T."/>
            <person name="Bischoff N."/>
            <person name="Brune I."/>
            <person name="Chakraborty T."/>
            <person name="Kalinowski J."/>
            <person name="Meyer F."/>
            <person name="Rupp O."/>
            <person name="Schneiker S."/>
            <person name="Viehoever P."/>
            <person name="Puehler A."/>
        </authorList>
    </citation>
    <scope>NUCLEOTIDE SEQUENCE [LARGE SCALE GENOMIC DNA]</scope>
    <source>
        <strain evidence="10 11">K411</strain>
    </source>
</reference>
<sequence length="375" mass="39539">MSHVAPTRSTPAVNGKDHKDSIPQRQRPGVSWYRAASRRKVAIIAGLAALLCAVTATDFLIGSSMPANEAIYVLFHPSDSRPVDRQIIFDIRLPMTITAVLIGAALAAAGAEMQTILGNPLAEPYTLGISAASSFGAAFATVSGFTAAGIGATLGMAGSAWVFGIAACAVIVLFSRSKSAGTEGMILLGIAIVFLFDALLALMQYLASQTQLEQVVFWTMGSLTRAKWPQICLLALVSLIVIAFFYRNAWTLTAFRMGDDRARSMGINVNRLRTLTLVGVSLMAATAVSMAGTIGFIGLVGPHIARMLVGEDQRFFLTTSIFSGALLLTSASVVSKLIQPGAILPVGIITAIVGVPAFVVLIVLRRRPRTVSSPT</sequence>
<feature type="transmembrane region" description="Helical" evidence="9">
    <location>
        <begin position="41"/>
        <end position="61"/>
    </location>
</feature>
<dbReference type="RefSeq" id="WP_005292292.1">
    <property type="nucleotide sequence ID" value="NC_007164.1"/>
</dbReference>
<comment type="similarity">
    <text evidence="2">Belongs to the binding-protein-dependent transport system permease family. FecCD subfamily.</text>
</comment>
<feature type="transmembrane region" description="Helical" evidence="9">
    <location>
        <begin position="186"/>
        <end position="207"/>
    </location>
</feature>
<dbReference type="EMBL" id="CR931997">
    <property type="protein sequence ID" value="CAI38166.1"/>
    <property type="molecule type" value="Genomic_DNA"/>
</dbReference>
<evidence type="ECO:0000313" key="11">
    <source>
        <dbReference type="Proteomes" id="UP000000545"/>
    </source>
</evidence>
<keyword evidence="11" id="KW-1185">Reference proteome</keyword>
<evidence type="ECO:0000313" key="10">
    <source>
        <dbReference type="EMBL" id="CAI38166.1"/>
    </source>
</evidence>
<dbReference type="GO" id="GO:0033214">
    <property type="term" value="P:siderophore-iron import into cell"/>
    <property type="evidence" value="ECO:0007669"/>
    <property type="project" value="TreeGrafter"/>
</dbReference>
<dbReference type="SUPFAM" id="SSF81345">
    <property type="entry name" value="ABC transporter involved in vitamin B12 uptake, BtuC"/>
    <property type="match status" value="1"/>
</dbReference>
<organism evidence="10 11">
    <name type="scientific">Corynebacterium jeikeium (strain K411)</name>
    <dbReference type="NCBI Taxonomy" id="306537"/>
    <lineage>
        <taxon>Bacteria</taxon>
        <taxon>Bacillati</taxon>
        <taxon>Actinomycetota</taxon>
        <taxon>Actinomycetes</taxon>
        <taxon>Mycobacteriales</taxon>
        <taxon>Corynebacteriaceae</taxon>
        <taxon>Corynebacterium</taxon>
    </lineage>
</organism>
<keyword evidence="3" id="KW-0813">Transport</keyword>
<name>Q4JSP1_CORJK</name>
<feature type="transmembrane region" description="Helical" evidence="9">
    <location>
        <begin position="275"/>
        <end position="300"/>
    </location>
</feature>
<dbReference type="KEGG" id="cjk:jk1984"/>
<evidence type="ECO:0000256" key="1">
    <source>
        <dbReference type="ARBA" id="ARBA00004651"/>
    </source>
</evidence>
<accession>Q4JSP1</accession>
<dbReference type="eggNOG" id="COG0609">
    <property type="taxonomic scope" value="Bacteria"/>
</dbReference>
<proteinExistence type="inferred from homology"/>